<feature type="region of interest" description="Disordered" evidence="1">
    <location>
        <begin position="173"/>
        <end position="192"/>
    </location>
</feature>
<dbReference type="AlphaFoldDB" id="A0A6F8Z0D0"/>
<keyword evidence="3" id="KW-1185">Reference proteome</keyword>
<organism evidence="2 3">
    <name type="scientific">Phytohabitans suffuscus</name>
    <dbReference type="NCBI Taxonomy" id="624315"/>
    <lineage>
        <taxon>Bacteria</taxon>
        <taxon>Bacillati</taxon>
        <taxon>Actinomycetota</taxon>
        <taxon>Actinomycetes</taxon>
        <taxon>Micromonosporales</taxon>
        <taxon>Micromonosporaceae</taxon>
    </lineage>
</organism>
<proteinExistence type="predicted"/>
<gene>
    <name evidence="2" type="ORF">Psuf_090160</name>
</gene>
<feature type="compositionally biased region" description="Gly residues" evidence="1">
    <location>
        <begin position="182"/>
        <end position="192"/>
    </location>
</feature>
<dbReference type="KEGG" id="psuu:Psuf_090160"/>
<reference evidence="2 3" key="2">
    <citation type="submission" date="2020-03" db="EMBL/GenBank/DDBJ databases">
        <authorList>
            <person name="Ichikawa N."/>
            <person name="Kimura A."/>
            <person name="Kitahashi Y."/>
            <person name="Uohara A."/>
        </authorList>
    </citation>
    <scope>NUCLEOTIDE SEQUENCE [LARGE SCALE GENOMIC DNA]</scope>
    <source>
        <strain evidence="2 3">NBRC 105367</strain>
    </source>
</reference>
<feature type="region of interest" description="Disordered" evidence="1">
    <location>
        <begin position="98"/>
        <end position="165"/>
    </location>
</feature>
<sequence length="265" mass="27320">MAAGREPGRGGGGHAAQYVEAVRAAVQGGPGLVVAGLGRQVGQRGGRDVRDVRHHDVDPAAQRLGQRRVQVALVDVAAGRGQVAPRAAYRRGVGVRGVDGDRAGGRGHRGGQGAGAAAHVDDRGRGRAAGQQGHRLADQQRGAPARDEDARVDRDPQAAELRPPQQVLQRLAGDPAGDQRGQVGGGVRGGGEQARLVFGEDTTRGAQPLDDRHASRCYAGAPAGHQAQRSRMPSAARRSAMLASASRSRDLAVPSGMLSSSATCR</sequence>
<reference evidence="2 3" key="1">
    <citation type="submission" date="2020-03" db="EMBL/GenBank/DDBJ databases">
        <title>Whole genome shotgun sequence of Phytohabitans suffuscus NBRC 105367.</title>
        <authorList>
            <person name="Komaki H."/>
            <person name="Tamura T."/>
        </authorList>
    </citation>
    <scope>NUCLEOTIDE SEQUENCE [LARGE SCALE GENOMIC DNA]</scope>
    <source>
        <strain evidence="2 3">NBRC 105367</strain>
    </source>
</reference>
<feature type="region of interest" description="Disordered" evidence="1">
    <location>
        <begin position="221"/>
        <end position="265"/>
    </location>
</feature>
<accession>A0A6F8Z0D0</accession>
<feature type="compositionally biased region" description="Basic and acidic residues" evidence="1">
    <location>
        <begin position="144"/>
        <end position="157"/>
    </location>
</feature>
<feature type="compositionally biased region" description="Low complexity" evidence="1">
    <location>
        <begin position="226"/>
        <end position="246"/>
    </location>
</feature>
<protein>
    <submittedName>
        <fullName evidence="2">Uncharacterized protein</fullName>
    </submittedName>
</protein>
<evidence type="ECO:0000313" key="2">
    <source>
        <dbReference type="EMBL" id="BCB91703.1"/>
    </source>
</evidence>
<dbReference type="Proteomes" id="UP000503011">
    <property type="component" value="Chromosome"/>
</dbReference>
<evidence type="ECO:0000256" key="1">
    <source>
        <dbReference type="SAM" id="MobiDB-lite"/>
    </source>
</evidence>
<name>A0A6F8Z0D0_9ACTN</name>
<evidence type="ECO:0000313" key="3">
    <source>
        <dbReference type="Proteomes" id="UP000503011"/>
    </source>
</evidence>
<dbReference type="EMBL" id="AP022871">
    <property type="protein sequence ID" value="BCB91703.1"/>
    <property type="molecule type" value="Genomic_DNA"/>
</dbReference>